<name>A0A326RRD1_9BACT</name>
<sequence>MLRKFNIIDESFKSLFMFLMSGIQNFVKDSKGLSKESFQIRTLHQKNSNYLLS</sequence>
<proteinExistence type="predicted"/>
<evidence type="ECO:0000313" key="2">
    <source>
        <dbReference type="Proteomes" id="UP000248917"/>
    </source>
</evidence>
<evidence type="ECO:0000313" key="1">
    <source>
        <dbReference type="EMBL" id="PZV81627.1"/>
    </source>
</evidence>
<keyword evidence="2" id="KW-1185">Reference proteome</keyword>
<accession>A0A326RRD1</accession>
<dbReference type="EMBL" id="QKTX01000010">
    <property type="protein sequence ID" value="PZV81627.1"/>
    <property type="molecule type" value="Genomic_DNA"/>
</dbReference>
<reference evidence="1 2" key="1">
    <citation type="submission" date="2018-06" db="EMBL/GenBank/DDBJ databases">
        <title>Genomic Encyclopedia of Archaeal and Bacterial Type Strains, Phase II (KMG-II): from individual species to whole genera.</title>
        <authorList>
            <person name="Goeker M."/>
        </authorList>
    </citation>
    <scope>NUCLEOTIDE SEQUENCE [LARGE SCALE GENOMIC DNA]</scope>
    <source>
        <strain evidence="1 2">T4</strain>
    </source>
</reference>
<dbReference type="AlphaFoldDB" id="A0A326RRD1"/>
<organism evidence="1 2">
    <name type="scientific">Algoriphagus aquaeductus</name>
    <dbReference type="NCBI Taxonomy" id="475299"/>
    <lineage>
        <taxon>Bacteria</taxon>
        <taxon>Pseudomonadati</taxon>
        <taxon>Bacteroidota</taxon>
        <taxon>Cytophagia</taxon>
        <taxon>Cytophagales</taxon>
        <taxon>Cyclobacteriaceae</taxon>
        <taxon>Algoriphagus</taxon>
    </lineage>
</organism>
<dbReference type="Proteomes" id="UP000248917">
    <property type="component" value="Unassembled WGS sequence"/>
</dbReference>
<protein>
    <submittedName>
        <fullName evidence="1">Uncharacterized protein</fullName>
    </submittedName>
</protein>
<comment type="caution">
    <text evidence="1">The sequence shown here is derived from an EMBL/GenBank/DDBJ whole genome shotgun (WGS) entry which is preliminary data.</text>
</comment>
<gene>
    <name evidence="1" type="ORF">CLV31_110160</name>
</gene>